<protein>
    <submittedName>
        <fullName evidence="1">Uncharacterized protein</fullName>
    </submittedName>
</protein>
<dbReference type="RefSeq" id="WP_021296097.1">
    <property type="nucleotide sequence ID" value="NZ_AURB01000124.1"/>
</dbReference>
<proteinExistence type="predicted"/>
<gene>
    <name evidence="1" type="ORF">K1I37_15175</name>
</gene>
<dbReference type="EMBL" id="CP080467">
    <property type="protein sequence ID" value="UNO48015.1"/>
    <property type="molecule type" value="Genomic_DNA"/>
</dbReference>
<reference evidence="2" key="1">
    <citation type="journal article" date="2022" name="G3 (Bethesda)">
        <title>Unveiling the complete genome sequence of Alicyclobacillus acidoterrestris DSM 3922T, a taint-producing strain.</title>
        <authorList>
            <person name="Leonardo I.C."/>
            <person name="Barreto Crespo M.T."/>
            <person name="Gaspar F.B."/>
        </authorList>
    </citation>
    <scope>NUCLEOTIDE SEQUENCE [LARGE SCALE GENOMIC DNA]</scope>
    <source>
        <strain evidence="2">DSM 3922</strain>
    </source>
</reference>
<dbReference type="AlphaFoldDB" id="T0BUA3"/>
<dbReference type="eggNOG" id="ENOG5032T0J">
    <property type="taxonomic scope" value="Bacteria"/>
</dbReference>
<dbReference type="STRING" id="1356854.N007_05270"/>
<name>T0BUA3_ALIAG</name>
<accession>A0A9E6ZEJ3</accession>
<dbReference type="KEGG" id="aaco:K1I37_15175"/>
<organism evidence="1 2">
    <name type="scientific">Alicyclobacillus acidoterrestris (strain ATCC 49025 / DSM 3922 / CIP 106132 / NCIMB 13137 / GD3B)</name>
    <dbReference type="NCBI Taxonomy" id="1356854"/>
    <lineage>
        <taxon>Bacteria</taxon>
        <taxon>Bacillati</taxon>
        <taxon>Bacillota</taxon>
        <taxon>Bacilli</taxon>
        <taxon>Bacillales</taxon>
        <taxon>Alicyclobacillaceae</taxon>
        <taxon>Alicyclobacillus</taxon>
    </lineage>
</organism>
<keyword evidence="2" id="KW-1185">Reference proteome</keyword>
<dbReference type="OrthoDB" id="552713at2"/>
<evidence type="ECO:0000313" key="1">
    <source>
        <dbReference type="EMBL" id="UNO48015.1"/>
    </source>
</evidence>
<accession>T0BUA3</accession>
<sequence length="152" mass="18308">MYLDKRRERLVNILYMAKRRCLNPNDKDFADYGGRGIRVCNDWMENIDSFVDWALNNGYADNLTLDRIDVNGNYEPSNCRWITRKEQHWNKRKTIYLTINSETKSIGEWSEITGIPTNVLFYRTRKGWPEDKLLKPVNKHKKHHRRTMRMDI</sequence>
<dbReference type="Proteomes" id="UP000829401">
    <property type="component" value="Chromosome"/>
</dbReference>
<evidence type="ECO:0000313" key="2">
    <source>
        <dbReference type="Proteomes" id="UP000829401"/>
    </source>
</evidence>